<keyword evidence="2" id="KW-1185">Reference proteome</keyword>
<sequence>NHLALIYRLPLGRPGRRFLSSGIEPFPLVFFTCSGSLTHLGLNKYLFQLDQISFQRNKIVTNSIILDII</sequence>
<name>A0A3M7Q4I6_BRAPC</name>
<dbReference type="Proteomes" id="UP000276133">
    <property type="component" value="Unassembled WGS sequence"/>
</dbReference>
<gene>
    <name evidence="1" type="ORF">BpHYR1_027622</name>
</gene>
<comment type="caution">
    <text evidence="1">The sequence shown here is derived from an EMBL/GenBank/DDBJ whole genome shotgun (WGS) entry which is preliminary data.</text>
</comment>
<dbReference type="EMBL" id="REGN01007482">
    <property type="protein sequence ID" value="RNA06134.1"/>
    <property type="molecule type" value="Genomic_DNA"/>
</dbReference>
<protein>
    <submittedName>
        <fullName evidence="1">Uncharacterized protein</fullName>
    </submittedName>
</protein>
<proteinExistence type="predicted"/>
<feature type="non-terminal residue" evidence="1">
    <location>
        <position position="1"/>
    </location>
</feature>
<evidence type="ECO:0000313" key="1">
    <source>
        <dbReference type="EMBL" id="RNA06134.1"/>
    </source>
</evidence>
<dbReference type="AlphaFoldDB" id="A0A3M7Q4I6"/>
<organism evidence="1 2">
    <name type="scientific">Brachionus plicatilis</name>
    <name type="common">Marine rotifer</name>
    <name type="synonym">Brachionus muelleri</name>
    <dbReference type="NCBI Taxonomy" id="10195"/>
    <lineage>
        <taxon>Eukaryota</taxon>
        <taxon>Metazoa</taxon>
        <taxon>Spiralia</taxon>
        <taxon>Gnathifera</taxon>
        <taxon>Rotifera</taxon>
        <taxon>Eurotatoria</taxon>
        <taxon>Monogononta</taxon>
        <taxon>Pseudotrocha</taxon>
        <taxon>Ploima</taxon>
        <taxon>Brachionidae</taxon>
        <taxon>Brachionus</taxon>
    </lineage>
</organism>
<reference evidence="1 2" key="1">
    <citation type="journal article" date="2018" name="Sci. Rep.">
        <title>Genomic signatures of local adaptation to the degree of environmental predictability in rotifers.</title>
        <authorList>
            <person name="Franch-Gras L."/>
            <person name="Hahn C."/>
            <person name="Garcia-Roger E.M."/>
            <person name="Carmona M.J."/>
            <person name="Serra M."/>
            <person name="Gomez A."/>
        </authorList>
    </citation>
    <scope>NUCLEOTIDE SEQUENCE [LARGE SCALE GENOMIC DNA]</scope>
    <source>
        <strain evidence="1">HYR1</strain>
    </source>
</reference>
<accession>A0A3M7Q4I6</accession>
<evidence type="ECO:0000313" key="2">
    <source>
        <dbReference type="Proteomes" id="UP000276133"/>
    </source>
</evidence>